<evidence type="ECO:0000313" key="3">
    <source>
        <dbReference type="Proteomes" id="UP000001732"/>
    </source>
</evidence>
<dbReference type="AlphaFoldDB" id="B5Y9T4"/>
<sequence length="285" mass="31800">MQKLKSRSSRKRNLGLLYIVIAVIVVLVIVLTTWFFSGQKTPQKAARKFVEAWANYDLSGMKSVSTKEMSEGMVNAYFRSFLNSLESMRQITADVEGIPVASVEYPLRWENWKLNYSVVDDGVVEVKGTVNYVYNAYEETTTVSRNIHWIVSTTKEGSDYLVSGVKIIADNPMEAVWTFMDALMSRNMFYVEKTVANEPDEGLANFLASMGLEFTRGYATRGLFLLPALYDADGAGKVHVSYTRVGIGGTSSLTSDVAIVDATFDTVREGDGYVVRDVQFKEIGE</sequence>
<accession>B5Y9T4</accession>
<keyword evidence="1" id="KW-0472">Membrane</keyword>
<protein>
    <submittedName>
        <fullName evidence="2">Uncharacterized protein</fullName>
    </submittedName>
</protein>
<reference evidence="3" key="1">
    <citation type="submission" date="2008-08" db="EMBL/GenBank/DDBJ databases">
        <title>The complete genome sequence of Coprothermobacter proteolyticus strain ATCC 5245 / DSM 5265 / BT.</title>
        <authorList>
            <person name="Dodson R.J."/>
            <person name="Durkin A.S."/>
            <person name="Wu M."/>
            <person name="Eisen J."/>
            <person name="Sutton G."/>
        </authorList>
    </citation>
    <scope>NUCLEOTIDE SEQUENCE [LARGE SCALE GENOMIC DNA]</scope>
    <source>
        <strain evidence="3">ATCC 35245 / DSM 5265 / OCM 4 / BT</strain>
    </source>
</reference>
<keyword evidence="3" id="KW-1185">Reference proteome</keyword>
<keyword evidence="1" id="KW-0812">Transmembrane</keyword>
<keyword evidence="1" id="KW-1133">Transmembrane helix</keyword>
<dbReference type="Proteomes" id="UP000001732">
    <property type="component" value="Chromosome"/>
</dbReference>
<name>B5Y9T4_COPPD</name>
<organism evidence="2 3">
    <name type="scientific">Coprothermobacter proteolyticus (strain ATCC 35245 / DSM 5265 / OCM 4 / BT)</name>
    <dbReference type="NCBI Taxonomy" id="309798"/>
    <lineage>
        <taxon>Bacteria</taxon>
        <taxon>Pseudomonadati</taxon>
        <taxon>Coprothermobacterota</taxon>
        <taxon>Coprothermobacteria</taxon>
        <taxon>Coprothermobacterales</taxon>
        <taxon>Coprothermobacteraceae</taxon>
        <taxon>Coprothermobacter</taxon>
    </lineage>
</organism>
<dbReference type="EMBL" id="CP001145">
    <property type="protein sequence ID" value="ACI17202.1"/>
    <property type="molecule type" value="Genomic_DNA"/>
</dbReference>
<evidence type="ECO:0000256" key="1">
    <source>
        <dbReference type="SAM" id="Phobius"/>
    </source>
</evidence>
<proteinExistence type="predicted"/>
<evidence type="ECO:0000313" key="2">
    <source>
        <dbReference type="EMBL" id="ACI17202.1"/>
    </source>
</evidence>
<dbReference type="RefSeq" id="WP_012543854.1">
    <property type="nucleotide sequence ID" value="NC_011295.1"/>
</dbReference>
<gene>
    <name evidence="2" type="ordered locus">COPRO5265_1225</name>
</gene>
<dbReference type="KEGG" id="cpo:COPRO5265_1225"/>
<dbReference type="STRING" id="309798.COPRO5265_1225"/>
<feature type="transmembrane region" description="Helical" evidence="1">
    <location>
        <begin position="16"/>
        <end position="36"/>
    </location>
</feature>
<reference evidence="2 3" key="2">
    <citation type="journal article" date="2014" name="Genome Announc.">
        <title>Complete Genome Sequence of Coprothermobacter proteolyticus DSM 5265.</title>
        <authorList>
            <person name="Alexiev A."/>
            <person name="Coil D.A."/>
            <person name="Badger J.H."/>
            <person name="Enticknap J."/>
            <person name="Ward N."/>
            <person name="Robb F.T."/>
            <person name="Eisen J.A."/>
        </authorList>
    </citation>
    <scope>NUCLEOTIDE SEQUENCE [LARGE SCALE GENOMIC DNA]</scope>
    <source>
        <strain evidence="3">ATCC 35245 / DSM 5265 / OCM 4 / BT</strain>
    </source>
</reference>